<proteinExistence type="predicted"/>
<dbReference type="RefSeq" id="WP_103905823.1">
    <property type="nucleotide sequence ID" value="NZ_CP049246.1"/>
</dbReference>
<gene>
    <name evidence="4" type="ORF">SAMN05421877_104173</name>
</gene>
<dbReference type="FunFam" id="3.60.20.30:FF:000005">
    <property type="entry name" value="N(4)-(Beta-N-acetylglucosaminyl)-L-asparaginase"/>
    <property type="match status" value="1"/>
</dbReference>
<dbReference type="Gene3D" id="3.60.20.30">
    <property type="entry name" value="(Glycosyl)asparaginase"/>
    <property type="match status" value="1"/>
</dbReference>
<evidence type="ECO:0000313" key="5">
    <source>
        <dbReference type="Proteomes" id="UP000236731"/>
    </source>
</evidence>
<dbReference type="GO" id="GO:0016811">
    <property type="term" value="F:hydrolase activity, acting on carbon-nitrogen (but not peptide) bonds, in linear amides"/>
    <property type="evidence" value="ECO:0007669"/>
    <property type="project" value="UniProtKB-ARBA"/>
</dbReference>
<dbReference type="PROSITE" id="PS51318">
    <property type="entry name" value="TAT"/>
    <property type="match status" value="1"/>
</dbReference>
<accession>A0A1H5WUP1</accession>
<dbReference type="InterPro" id="IPR006311">
    <property type="entry name" value="TAT_signal"/>
</dbReference>
<protein>
    <submittedName>
        <fullName evidence="4">N4-(Beta-N-acetylglucosaminyl)-L-asparaginase</fullName>
    </submittedName>
</protein>
<evidence type="ECO:0000256" key="1">
    <source>
        <dbReference type="PIRSR" id="PIRSR600246-1"/>
    </source>
</evidence>
<feature type="active site" description="Nucleophile" evidence="1">
    <location>
        <position position="201"/>
    </location>
</feature>
<feature type="site" description="Cleavage; by autolysis" evidence="3">
    <location>
        <begin position="200"/>
        <end position="201"/>
    </location>
</feature>
<name>A0A1H5WUP1_9SPHI</name>
<dbReference type="OrthoDB" id="9780217at2"/>
<sequence length="342" mass="36894">MHSRRKFIKHGILGAVSVGTVTSALASQSTEKSVKAVRKPIVISTWDFGIAANQAAWAILSKNGRALDAVEQGVQVAEADLKNTTVGKGGYPDRDGFVTLDACIMDDKGNCGAVAAMEDIAHPIAVARLVMEKTPHVMLVGDGARQFALENGFKAEKLLTEDGEKAWKEWLKEKNYKPIMNIENKSFATEKLPGNKYNHDTIGMLALDADGNLSGACTTSGMAFKMHGRVGDSPIIGAGLYVDNEVGGATSTGVGEEVIRNVGSFLVVELMRQGYSPEEACKEAVMRIVKKKPEIAKEIQVGFLALNKNGEYGSYALQDGFTFAICDAEKQDTLEKGKFHYK</sequence>
<keyword evidence="5" id="KW-1185">Reference proteome</keyword>
<evidence type="ECO:0000256" key="2">
    <source>
        <dbReference type="PIRSR" id="PIRSR600246-2"/>
    </source>
</evidence>
<dbReference type="InterPro" id="IPR029055">
    <property type="entry name" value="Ntn_hydrolases_N"/>
</dbReference>
<dbReference type="GO" id="GO:0005737">
    <property type="term" value="C:cytoplasm"/>
    <property type="evidence" value="ECO:0007669"/>
    <property type="project" value="TreeGrafter"/>
</dbReference>
<dbReference type="CDD" id="cd04513">
    <property type="entry name" value="Glycosylasparaginase"/>
    <property type="match status" value="1"/>
</dbReference>
<dbReference type="Proteomes" id="UP000236731">
    <property type="component" value="Unassembled WGS sequence"/>
</dbReference>
<dbReference type="EMBL" id="FNUT01000004">
    <property type="protein sequence ID" value="SEG03181.1"/>
    <property type="molecule type" value="Genomic_DNA"/>
</dbReference>
<dbReference type="PANTHER" id="PTHR10188:SF6">
    <property type="entry name" value="N(4)-(BETA-N-ACETYLGLUCOSAMINYL)-L-ASPARAGINASE"/>
    <property type="match status" value="1"/>
</dbReference>
<dbReference type="AlphaFoldDB" id="A0A1H5WUP1"/>
<dbReference type="Pfam" id="PF01112">
    <property type="entry name" value="Asparaginase_2"/>
    <property type="match status" value="1"/>
</dbReference>
<dbReference type="SUPFAM" id="SSF56235">
    <property type="entry name" value="N-terminal nucleophile aminohydrolases (Ntn hydrolases)"/>
    <property type="match status" value="1"/>
</dbReference>
<dbReference type="PANTHER" id="PTHR10188">
    <property type="entry name" value="L-ASPARAGINASE"/>
    <property type="match status" value="1"/>
</dbReference>
<feature type="binding site" evidence="2">
    <location>
        <begin position="229"/>
        <end position="232"/>
    </location>
    <ligand>
        <name>substrate</name>
    </ligand>
</feature>
<organism evidence="4 5">
    <name type="scientific">Sphingobacterium lactis</name>
    <dbReference type="NCBI Taxonomy" id="797291"/>
    <lineage>
        <taxon>Bacteria</taxon>
        <taxon>Pseudomonadati</taxon>
        <taxon>Bacteroidota</taxon>
        <taxon>Sphingobacteriia</taxon>
        <taxon>Sphingobacteriales</taxon>
        <taxon>Sphingobacteriaceae</taxon>
        <taxon>Sphingobacterium</taxon>
    </lineage>
</organism>
<feature type="binding site" evidence="2">
    <location>
        <begin position="252"/>
        <end position="255"/>
    </location>
    <ligand>
        <name>substrate</name>
    </ligand>
</feature>
<evidence type="ECO:0000313" key="4">
    <source>
        <dbReference type="EMBL" id="SEG03181.1"/>
    </source>
</evidence>
<evidence type="ECO:0000256" key="3">
    <source>
        <dbReference type="PIRSR" id="PIRSR600246-3"/>
    </source>
</evidence>
<dbReference type="InterPro" id="IPR000246">
    <property type="entry name" value="Peptidase_T2"/>
</dbReference>
<reference evidence="5" key="1">
    <citation type="submission" date="2016-10" db="EMBL/GenBank/DDBJ databases">
        <authorList>
            <person name="Varghese N."/>
            <person name="Submissions S."/>
        </authorList>
    </citation>
    <scope>NUCLEOTIDE SEQUENCE [LARGE SCALE GENOMIC DNA]</scope>
    <source>
        <strain evidence="5">DSM 22361</strain>
    </source>
</reference>